<evidence type="ECO:0000313" key="8">
    <source>
        <dbReference type="RefSeq" id="XP_023175619.1"/>
    </source>
</evidence>
<dbReference type="GO" id="GO:0006412">
    <property type="term" value="P:translation"/>
    <property type="evidence" value="ECO:0007669"/>
    <property type="project" value="InterPro"/>
</dbReference>
<dbReference type="Proteomes" id="UP000504633">
    <property type="component" value="Unplaced"/>
</dbReference>
<dbReference type="PANTHER" id="PTHR21368">
    <property type="entry name" value="50S RIBOSOMAL PROTEIN L9"/>
    <property type="match status" value="1"/>
</dbReference>
<evidence type="ECO:0000256" key="3">
    <source>
        <dbReference type="ARBA" id="ARBA00023274"/>
    </source>
</evidence>
<dbReference type="InterPro" id="IPR020070">
    <property type="entry name" value="Ribosomal_bL9_N"/>
</dbReference>
<dbReference type="CTD" id="65005"/>
<dbReference type="GeneID" id="111602667"/>
<feature type="domain" description="Ribosomal protein L9" evidence="6">
    <location>
        <begin position="67"/>
        <end position="112"/>
    </location>
</feature>
<keyword evidence="7" id="KW-1185">Reference proteome</keyword>
<dbReference type="InterPro" id="IPR000244">
    <property type="entry name" value="Ribosomal_bL9"/>
</dbReference>
<protein>
    <recommendedName>
        <fullName evidence="4">Large ribosomal subunit protein bL9m</fullName>
    </recommendedName>
    <alternativeName>
        <fullName evidence="5">39S ribosomal protein L9, mitochondrial</fullName>
    </alternativeName>
</protein>
<evidence type="ECO:0000256" key="5">
    <source>
        <dbReference type="ARBA" id="ARBA00035381"/>
    </source>
</evidence>
<name>A0A6J1M3S0_DROHY</name>
<comment type="similarity">
    <text evidence="1">Belongs to the bacterial ribosomal protein bL9 family.</text>
</comment>
<evidence type="ECO:0000313" key="7">
    <source>
        <dbReference type="Proteomes" id="UP000504633"/>
    </source>
</evidence>
<dbReference type="RefSeq" id="XP_023175619.1">
    <property type="nucleotide sequence ID" value="XM_023319851.1"/>
</dbReference>
<evidence type="ECO:0000256" key="1">
    <source>
        <dbReference type="ARBA" id="ARBA00010605"/>
    </source>
</evidence>
<dbReference type="AlphaFoldDB" id="A0A6J1M3S0"/>
<dbReference type="InterPro" id="IPR009027">
    <property type="entry name" value="Ribosomal_bL9/RNase_H1_N"/>
</dbReference>
<evidence type="ECO:0000259" key="6">
    <source>
        <dbReference type="Pfam" id="PF01281"/>
    </source>
</evidence>
<dbReference type="OrthoDB" id="5555409at2759"/>
<dbReference type="GO" id="GO:0003735">
    <property type="term" value="F:structural constituent of ribosome"/>
    <property type="evidence" value="ECO:0007669"/>
    <property type="project" value="InterPro"/>
</dbReference>
<proteinExistence type="inferred from homology"/>
<reference evidence="8" key="1">
    <citation type="submission" date="2025-08" db="UniProtKB">
        <authorList>
            <consortium name="RefSeq"/>
        </authorList>
    </citation>
    <scope>IDENTIFICATION</scope>
    <source>
        <strain evidence="8">15085-1641.00</strain>
        <tissue evidence="8">Whole body</tissue>
    </source>
</reference>
<dbReference type="InterPro" id="IPR036935">
    <property type="entry name" value="Ribosomal_bL9_N_sf"/>
</dbReference>
<sequence length="255" mass="29459">MINICKTQLNLLKSANSVQQQVRTTFVLKRKYEPLLHKTNEKPRRLRAKHFIYELVEDTQVKKRPNMEVVLKTFVEGVGDKGDVVSMKPHFVYNKLLLPGLATYKTPENIVKYSKTEAEKSTVQHSSAYAQRTVTMLESIVLAVIMNKDEPWVLEPWHIKASLRKAGFHCKEECITLPKESIEGPDLLKENKEFNCTITINKLEQATLKCRIHHWSTDPSERLPYVLEHWKLPAEPLLDRSQMEVSTTDGQQPII</sequence>
<dbReference type="KEGG" id="dhe:111602667"/>
<dbReference type="Pfam" id="PF01281">
    <property type="entry name" value="Ribosomal_L9_N"/>
    <property type="match status" value="1"/>
</dbReference>
<dbReference type="SUPFAM" id="SSF55658">
    <property type="entry name" value="L9 N-domain-like"/>
    <property type="match status" value="1"/>
</dbReference>
<keyword evidence="3" id="KW-0687">Ribonucleoprotein</keyword>
<dbReference type="GO" id="GO:0005840">
    <property type="term" value="C:ribosome"/>
    <property type="evidence" value="ECO:0007669"/>
    <property type="project" value="UniProtKB-KW"/>
</dbReference>
<organism evidence="7 8">
    <name type="scientific">Drosophila hydei</name>
    <name type="common">Fruit fly</name>
    <dbReference type="NCBI Taxonomy" id="7224"/>
    <lineage>
        <taxon>Eukaryota</taxon>
        <taxon>Metazoa</taxon>
        <taxon>Ecdysozoa</taxon>
        <taxon>Arthropoda</taxon>
        <taxon>Hexapoda</taxon>
        <taxon>Insecta</taxon>
        <taxon>Pterygota</taxon>
        <taxon>Neoptera</taxon>
        <taxon>Endopterygota</taxon>
        <taxon>Diptera</taxon>
        <taxon>Brachycera</taxon>
        <taxon>Muscomorpha</taxon>
        <taxon>Ephydroidea</taxon>
        <taxon>Drosophilidae</taxon>
        <taxon>Drosophila</taxon>
    </lineage>
</organism>
<evidence type="ECO:0000256" key="4">
    <source>
        <dbReference type="ARBA" id="ARBA00035194"/>
    </source>
</evidence>
<gene>
    <name evidence="8" type="primary">LOC111602667</name>
</gene>
<dbReference type="GO" id="GO:1990904">
    <property type="term" value="C:ribonucleoprotein complex"/>
    <property type="evidence" value="ECO:0007669"/>
    <property type="project" value="UniProtKB-KW"/>
</dbReference>
<accession>A0A6J1M3S0</accession>
<evidence type="ECO:0000256" key="2">
    <source>
        <dbReference type="ARBA" id="ARBA00022980"/>
    </source>
</evidence>
<keyword evidence="2 8" id="KW-0689">Ribosomal protein</keyword>
<dbReference type="Gene3D" id="3.40.5.10">
    <property type="entry name" value="Ribosomal protein L9, N-terminal domain"/>
    <property type="match status" value="1"/>
</dbReference>
<dbReference type="OMA" id="AKHFIYE"/>